<dbReference type="AlphaFoldDB" id="A0A326U3J6"/>
<reference evidence="1 2" key="1">
    <citation type="submission" date="2018-06" db="EMBL/GenBank/DDBJ databases">
        <title>Genomic Encyclopedia of Archaeal and Bacterial Type Strains, Phase II (KMG-II): from individual species to whole genera.</title>
        <authorList>
            <person name="Goeker M."/>
        </authorList>
    </citation>
    <scope>NUCLEOTIDE SEQUENCE [LARGE SCALE GENOMIC DNA]</scope>
    <source>
        <strain evidence="1 2">ATCC BAA-1881</strain>
    </source>
</reference>
<dbReference type="Proteomes" id="UP000248806">
    <property type="component" value="Unassembled WGS sequence"/>
</dbReference>
<comment type="caution">
    <text evidence="1">The sequence shown here is derived from an EMBL/GenBank/DDBJ whole genome shotgun (WGS) entry which is preliminary data.</text>
</comment>
<protein>
    <submittedName>
        <fullName evidence="1">Uncharacterized protein</fullName>
    </submittedName>
</protein>
<evidence type="ECO:0000313" key="2">
    <source>
        <dbReference type="Proteomes" id="UP000248806"/>
    </source>
</evidence>
<proteinExistence type="predicted"/>
<evidence type="ECO:0000313" key="1">
    <source>
        <dbReference type="EMBL" id="PZW26665.1"/>
    </source>
</evidence>
<name>A0A326U3J6_THEHA</name>
<keyword evidence="2" id="KW-1185">Reference proteome</keyword>
<sequence>MQDGPLLTDHLPCHPSPQLPPLRMACIIEPCDPDIVQTTNVSLCTTVAHNALYMTAYFKSKIMSSHRTCSTILFLKSRFYEW</sequence>
<organism evidence="1 2">
    <name type="scientific">Thermosporothrix hazakensis</name>
    <dbReference type="NCBI Taxonomy" id="644383"/>
    <lineage>
        <taxon>Bacteria</taxon>
        <taxon>Bacillati</taxon>
        <taxon>Chloroflexota</taxon>
        <taxon>Ktedonobacteria</taxon>
        <taxon>Ktedonobacterales</taxon>
        <taxon>Thermosporotrichaceae</taxon>
        <taxon>Thermosporothrix</taxon>
    </lineage>
</organism>
<dbReference type="EMBL" id="QKUF01000014">
    <property type="protein sequence ID" value="PZW26665.1"/>
    <property type="molecule type" value="Genomic_DNA"/>
</dbReference>
<accession>A0A326U3J6</accession>
<gene>
    <name evidence="1" type="ORF">EI42_03817</name>
</gene>